<organism evidence="1 2">
    <name type="scientific">Nocardioides silvaticus</name>
    <dbReference type="NCBI Taxonomy" id="2201891"/>
    <lineage>
        <taxon>Bacteria</taxon>
        <taxon>Bacillati</taxon>
        <taxon>Actinomycetota</taxon>
        <taxon>Actinomycetes</taxon>
        <taxon>Propionibacteriales</taxon>
        <taxon>Nocardioidaceae</taxon>
        <taxon>Nocardioides</taxon>
    </lineage>
</organism>
<comment type="caution">
    <text evidence="1">The sequence shown here is derived from an EMBL/GenBank/DDBJ whole genome shotgun (WGS) entry which is preliminary data.</text>
</comment>
<evidence type="ECO:0000313" key="1">
    <source>
        <dbReference type="EMBL" id="PWN04519.1"/>
    </source>
</evidence>
<proteinExistence type="predicted"/>
<dbReference type="OrthoDB" id="7347529at2"/>
<dbReference type="InterPro" id="IPR009467">
    <property type="entry name" value="Glycolipid-bd_prot_put"/>
</dbReference>
<dbReference type="RefSeq" id="WP_109692023.1">
    <property type="nucleotide sequence ID" value="NZ_QGDD01000001.1"/>
</dbReference>
<reference evidence="1 2" key="1">
    <citation type="submission" date="2018-05" db="EMBL/GenBank/DDBJ databases">
        <title>Nocardioides silvaticus genome.</title>
        <authorList>
            <person name="Li C."/>
            <person name="Wang G."/>
        </authorList>
    </citation>
    <scope>NUCLEOTIDE SEQUENCE [LARGE SCALE GENOMIC DNA]</scope>
    <source>
        <strain evidence="1 2">CCTCC AB 2018079</strain>
    </source>
</reference>
<dbReference type="Proteomes" id="UP000245507">
    <property type="component" value="Unassembled WGS sequence"/>
</dbReference>
<dbReference type="AlphaFoldDB" id="A0A316TMS2"/>
<sequence>MFAPLPSSALFRHAEVRDGFEAVCFRPESERFRLEGGTAAVEDGVPWSVQYRVAVDDAWRTTYVEATGVSPSGHHTMTAETRDGRWWVDGKLRPDLDGCVDIDFESSLVTNTLAVHRIDLTPGRPMEVPAAFVRADDLRVERMEQTYLCLEHGPARTTFDYSSTTFDFACRLVFDSAGLVVDYPGIGSRHA</sequence>
<dbReference type="Pfam" id="PF06475">
    <property type="entry name" value="Glycolipid_bind"/>
    <property type="match status" value="1"/>
</dbReference>
<protein>
    <recommendedName>
        <fullName evidence="3">Glycolipid-binding domain-containing protein</fullName>
    </recommendedName>
</protein>
<gene>
    <name evidence="1" type="ORF">DJ010_02495</name>
</gene>
<name>A0A316TMS2_9ACTN</name>
<dbReference type="SUPFAM" id="SSF159275">
    <property type="entry name" value="PA1994-like"/>
    <property type="match status" value="1"/>
</dbReference>
<evidence type="ECO:0000313" key="2">
    <source>
        <dbReference type="Proteomes" id="UP000245507"/>
    </source>
</evidence>
<keyword evidence="2" id="KW-1185">Reference proteome</keyword>
<evidence type="ECO:0008006" key="3">
    <source>
        <dbReference type="Google" id="ProtNLM"/>
    </source>
</evidence>
<accession>A0A316TMS2</accession>
<dbReference type="EMBL" id="QGDD01000001">
    <property type="protein sequence ID" value="PWN04519.1"/>
    <property type="molecule type" value="Genomic_DNA"/>
</dbReference>